<dbReference type="InterPro" id="IPR001647">
    <property type="entry name" value="HTH_TetR"/>
</dbReference>
<dbReference type="KEGG" id="pta:HPL003_15175"/>
<feature type="DNA-binding region" description="H-T-H motif" evidence="2">
    <location>
        <begin position="35"/>
        <end position="54"/>
    </location>
</feature>
<protein>
    <submittedName>
        <fullName evidence="4">TetR family transcriptional regulator</fullName>
    </submittedName>
</protein>
<reference key="2">
    <citation type="submission" date="2011-11" db="EMBL/GenBank/DDBJ databases">
        <authorList>
            <person name="Shin S.H."/>
            <person name="Kim S."/>
            <person name="Kim J.Y."/>
        </authorList>
    </citation>
    <scope>NUCLEOTIDE SEQUENCE</scope>
    <source>
        <strain>HPL-003</strain>
    </source>
</reference>
<evidence type="ECO:0000256" key="2">
    <source>
        <dbReference type="PROSITE-ProRule" id="PRU00335"/>
    </source>
</evidence>
<dbReference type="Pfam" id="PF14278">
    <property type="entry name" value="TetR_C_8"/>
    <property type="match status" value="1"/>
</dbReference>
<dbReference type="HOGENOM" id="CLU_087539_0_0_9"/>
<sequence length="203" mass="23625">MSKRKNLDPRIKRTHQLLRTALVQLLKEKDINSISIKDITQKADLTRGTFYLHYKDKNDFLIQCTEEILDELIDYVRPNEANPSLMIEWSNPAESFLKLFEFIGDEADFFYLMLSNRGLPEFRDHLLKIVKMKVYDKIILNINESKDGLLISKDILISYITSAHLGVIYSWLEGGMKYSHNYMASQLTYLTVTILGQLGIEKN</sequence>
<dbReference type="InterPro" id="IPR050624">
    <property type="entry name" value="HTH-type_Tx_Regulator"/>
</dbReference>
<dbReference type="AlphaFoldDB" id="G7W4E8"/>
<proteinExistence type="predicted"/>
<dbReference type="Proteomes" id="UP000005876">
    <property type="component" value="Chromosome"/>
</dbReference>
<dbReference type="SUPFAM" id="SSF46689">
    <property type="entry name" value="Homeodomain-like"/>
    <property type="match status" value="1"/>
</dbReference>
<keyword evidence="1 2" id="KW-0238">DNA-binding</keyword>
<dbReference type="Pfam" id="PF00440">
    <property type="entry name" value="TetR_N"/>
    <property type="match status" value="1"/>
</dbReference>
<dbReference type="GO" id="GO:0003677">
    <property type="term" value="F:DNA binding"/>
    <property type="evidence" value="ECO:0007669"/>
    <property type="project" value="UniProtKB-UniRule"/>
</dbReference>
<dbReference type="Gene3D" id="1.10.357.10">
    <property type="entry name" value="Tetracycline Repressor, domain 2"/>
    <property type="match status" value="1"/>
</dbReference>
<dbReference type="InterPro" id="IPR039532">
    <property type="entry name" value="TetR_C_Firmicutes"/>
</dbReference>
<dbReference type="RefSeq" id="WP_014280507.1">
    <property type="nucleotide sequence ID" value="NC_016641.1"/>
</dbReference>
<dbReference type="PANTHER" id="PTHR43479">
    <property type="entry name" value="ACREF/ENVCD OPERON REPRESSOR-RELATED"/>
    <property type="match status" value="1"/>
</dbReference>
<evidence type="ECO:0000259" key="3">
    <source>
        <dbReference type="PROSITE" id="PS50977"/>
    </source>
</evidence>
<reference evidence="4 5" key="3">
    <citation type="journal article" date="2012" name="J. Bacteriol.">
        <title>Genome Sequence of Paenibacillus terrae HPL-003, a Xylanase-Producing Bacterium Isolated from Soil Found in Forest Residue.</title>
        <authorList>
            <person name="Shin S.H."/>
            <person name="Kim S."/>
            <person name="Kim J.Y."/>
            <person name="Song H.Y."/>
            <person name="Cho S.J."/>
            <person name="Kim D.R."/>
            <person name="Lee K.I."/>
            <person name="Lim H.K."/>
            <person name="Park N.J."/>
            <person name="Hwang I.T."/>
            <person name="Yang K.S."/>
        </authorList>
    </citation>
    <scope>NUCLEOTIDE SEQUENCE [LARGE SCALE GENOMIC DNA]</scope>
    <source>
        <strain evidence="4 5">HPL-003</strain>
    </source>
</reference>
<name>G7W4E8_PAETH</name>
<dbReference type="OrthoDB" id="9810250at2"/>
<organism evidence="4 5">
    <name type="scientific">Paenibacillus terrae (strain HPL-003)</name>
    <dbReference type="NCBI Taxonomy" id="985665"/>
    <lineage>
        <taxon>Bacteria</taxon>
        <taxon>Bacillati</taxon>
        <taxon>Bacillota</taxon>
        <taxon>Bacilli</taxon>
        <taxon>Bacillales</taxon>
        <taxon>Paenibacillaceae</taxon>
        <taxon>Paenibacillus</taxon>
    </lineage>
</organism>
<dbReference type="STRING" id="985665.HPL003_15175"/>
<feature type="domain" description="HTH tetR-type" evidence="3">
    <location>
        <begin position="12"/>
        <end position="72"/>
    </location>
</feature>
<dbReference type="PROSITE" id="PS50977">
    <property type="entry name" value="HTH_TETR_2"/>
    <property type="match status" value="1"/>
</dbReference>
<dbReference type="PANTHER" id="PTHR43479:SF23">
    <property type="entry name" value="HTH TETR-TYPE DOMAIN-CONTAINING PROTEIN"/>
    <property type="match status" value="1"/>
</dbReference>
<dbReference type="EMBL" id="CP003107">
    <property type="protein sequence ID" value="AET59786.1"/>
    <property type="molecule type" value="Genomic_DNA"/>
</dbReference>
<evidence type="ECO:0000313" key="4">
    <source>
        <dbReference type="EMBL" id="AET59786.1"/>
    </source>
</evidence>
<dbReference type="InterPro" id="IPR009057">
    <property type="entry name" value="Homeodomain-like_sf"/>
</dbReference>
<evidence type="ECO:0000313" key="5">
    <source>
        <dbReference type="Proteomes" id="UP000005876"/>
    </source>
</evidence>
<evidence type="ECO:0000256" key="1">
    <source>
        <dbReference type="ARBA" id="ARBA00023125"/>
    </source>
</evidence>
<gene>
    <name evidence="4" type="ordered locus">HPL003_15175</name>
</gene>
<reference evidence="5" key="1">
    <citation type="submission" date="2011-11" db="EMBL/GenBank/DDBJ databases">
        <title>Complete sequence of Paenibacillus terrae HPL-003.</title>
        <authorList>
            <person name="Shin S.H."/>
            <person name="Kim S."/>
            <person name="Kim J.Y."/>
        </authorList>
    </citation>
    <scope>NUCLEOTIDE SEQUENCE [LARGE SCALE GENOMIC DNA]</scope>
    <source>
        <strain evidence="5">HPL-003</strain>
    </source>
</reference>
<dbReference type="eggNOG" id="COG1309">
    <property type="taxonomic scope" value="Bacteria"/>
</dbReference>
<accession>G7W4E8</accession>